<dbReference type="InterPro" id="IPR042297">
    <property type="entry name" value="Antirestriction_sf"/>
</dbReference>
<organism evidence="2 3">
    <name type="scientific">Gemmobacter caeni</name>
    <dbReference type="NCBI Taxonomy" id="589035"/>
    <lineage>
        <taxon>Bacteria</taxon>
        <taxon>Pseudomonadati</taxon>
        <taxon>Pseudomonadota</taxon>
        <taxon>Alphaproteobacteria</taxon>
        <taxon>Rhodobacterales</taxon>
        <taxon>Paracoccaceae</taxon>
        <taxon>Gemmobacter</taxon>
    </lineage>
</organism>
<comment type="caution">
    <text evidence="2">The sequence shown here is derived from an EMBL/GenBank/DDBJ whole genome shotgun (WGS) entry which is preliminary data.</text>
</comment>
<dbReference type="Gene3D" id="3.30.70.3580">
    <property type="entry name" value="Antirestriction protein"/>
    <property type="match status" value="1"/>
</dbReference>
<reference evidence="2 3" key="1">
    <citation type="submission" date="2018-04" db="EMBL/GenBank/DDBJ databases">
        <title>Genomic Encyclopedia of Archaeal and Bacterial Type Strains, Phase II (KMG-II): from individual species to whole genera.</title>
        <authorList>
            <person name="Goeker M."/>
        </authorList>
    </citation>
    <scope>NUCLEOTIDE SEQUENCE [LARGE SCALE GENOMIC DNA]</scope>
    <source>
        <strain evidence="2 3">DSM 21823</strain>
    </source>
</reference>
<proteinExistence type="inferred from homology"/>
<evidence type="ECO:0000313" key="3">
    <source>
        <dbReference type="Proteomes" id="UP000244224"/>
    </source>
</evidence>
<name>A0A2T6ATW9_9RHOB</name>
<evidence type="ECO:0000256" key="1">
    <source>
        <dbReference type="ARBA" id="ARBA00008618"/>
    </source>
</evidence>
<protein>
    <submittedName>
        <fullName evidence="2">Antirestriction protein</fullName>
    </submittedName>
</protein>
<evidence type="ECO:0000313" key="2">
    <source>
        <dbReference type="EMBL" id="PTX47255.1"/>
    </source>
</evidence>
<sequence length="140" mass="15767">MNQIATEAKPATLVPETRRMEFLPGLFGRKLMLVGERTVYQFMSWLAPEDYTGGMWRFHEQGRQPLFLSPETDKRFRISCETNSYQGEVSAEAAGIIATLFALSHLSFRHEADQLADAYARLYAFAGDHAEAGEIFAAID</sequence>
<dbReference type="Pfam" id="PF03230">
    <property type="entry name" value="Antirestrict"/>
    <property type="match status" value="1"/>
</dbReference>
<dbReference type="EMBL" id="QBKP01000013">
    <property type="protein sequence ID" value="PTX47255.1"/>
    <property type="molecule type" value="Genomic_DNA"/>
</dbReference>
<keyword evidence="3" id="KW-1185">Reference proteome</keyword>
<gene>
    <name evidence="2" type="ORF">C8N34_11311</name>
</gene>
<dbReference type="OrthoDB" id="1164967at2"/>
<dbReference type="RefSeq" id="WP_108129885.1">
    <property type="nucleotide sequence ID" value="NZ_QBKP01000013.1"/>
</dbReference>
<dbReference type="AlphaFoldDB" id="A0A2T6ATW9"/>
<accession>A0A2T6ATW9</accession>
<comment type="similarity">
    <text evidence="1">Belongs to the antirestriction protein family.</text>
</comment>
<dbReference type="InterPro" id="IPR004914">
    <property type="entry name" value="Antirestrict"/>
</dbReference>
<dbReference type="Proteomes" id="UP000244224">
    <property type="component" value="Unassembled WGS sequence"/>
</dbReference>